<dbReference type="Proteomes" id="UP000753376">
    <property type="component" value="Unassembled WGS sequence"/>
</dbReference>
<organism evidence="2 3">
    <name type="scientific">Marinobacter salexigens</name>
    <dbReference type="NCBI Taxonomy" id="1925763"/>
    <lineage>
        <taxon>Bacteria</taxon>
        <taxon>Pseudomonadati</taxon>
        <taxon>Pseudomonadota</taxon>
        <taxon>Gammaproteobacteria</taxon>
        <taxon>Pseudomonadales</taxon>
        <taxon>Marinobacteraceae</taxon>
        <taxon>Marinobacter</taxon>
    </lineage>
</organism>
<accession>A0ABS6AA97</accession>
<protein>
    <submittedName>
        <fullName evidence="2">Uncharacterized protein</fullName>
    </submittedName>
</protein>
<proteinExistence type="predicted"/>
<dbReference type="EMBL" id="JAHKPV010000021">
    <property type="protein sequence ID" value="MBU2875115.1"/>
    <property type="molecule type" value="Genomic_DNA"/>
</dbReference>
<evidence type="ECO:0000256" key="1">
    <source>
        <dbReference type="SAM" id="SignalP"/>
    </source>
</evidence>
<feature type="signal peptide" evidence="1">
    <location>
        <begin position="1"/>
        <end position="21"/>
    </location>
</feature>
<feature type="chain" id="PRO_5045560187" evidence="1">
    <location>
        <begin position="22"/>
        <end position="253"/>
    </location>
</feature>
<name>A0ABS6AA97_9GAMM</name>
<keyword evidence="3" id="KW-1185">Reference proteome</keyword>
<reference evidence="2 3" key="1">
    <citation type="submission" date="2021-05" db="EMBL/GenBank/DDBJ databases">
        <title>Draft genomes of bacteria isolated from model marine particles.</title>
        <authorList>
            <person name="Datta M.S."/>
            <person name="Schwartzman J.A."/>
            <person name="Enke T.N."/>
            <person name="Saavedra J."/>
            <person name="Cermak N."/>
            <person name="Cordero O.X."/>
        </authorList>
    </citation>
    <scope>NUCLEOTIDE SEQUENCE [LARGE SCALE GENOMIC DNA]</scope>
    <source>
        <strain evidence="2 3">D2M19</strain>
    </source>
</reference>
<evidence type="ECO:0000313" key="2">
    <source>
        <dbReference type="EMBL" id="MBU2875115.1"/>
    </source>
</evidence>
<keyword evidence="1" id="KW-0732">Signal</keyword>
<sequence length="253" mass="28262">MTAIRGGVLLVAASMAAPVGAAVFEFTGSAARNDGRVLYEEEHRTEGQCEQGVFQPVKHHVTYHPFSSDKDSSGKDQPFAEKWLDYSSSVVRPAVNFRQPDFNELLEITYPAEDIVNLVWQQPGGDTSRSTLEISNDLVVDAGFDNFVRRNWQKVINGESVKFRFLAPTRGTDYAFVLEPAQSQTVKADHLVQIRPDSFMLNFLVDPIILGYSKKGVLTVYSGLTNVRENADQNFTATIRYNVTTYPECELTP</sequence>
<dbReference type="RefSeq" id="WP_216008937.1">
    <property type="nucleotide sequence ID" value="NZ_JAHKPV010000021.1"/>
</dbReference>
<evidence type="ECO:0000313" key="3">
    <source>
        <dbReference type="Proteomes" id="UP000753376"/>
    </source>
</evidence>
<comment type="caution">
    <text evidence="2">The sequence shown here is derived from an EMBL/GenBank/DDBJ whole genome shotgun (WGS) entry which is preliminary data.</text>
</comment>
<gene>
    <name evidence="2" type="ORF">KO508_13995</name>
</gene>